<evidence type="ECO:0000313" key="3">
    <source>
        <dbReference type="Proteomes" id="UP001327560"/>
    </source>
</evidence>
<sequence length="77" mass="8498">MYQIGTRARLVVKRESPRSVIDGSIWLASGGVRPWLTASDRRRLTSDQDAEKGEGRRVRGNGRTGEEAGRSGERKTG</sequence>
<proteinExistence type="predicted"/>
<accession>A0AAQ3K5X0</accession>
<feature type="compositionally biased region" description="Basic and acidic residues" evidence="1">
    <location>
        <begin position="42"/>
        <end position="57"/>
    </location>
</feature>
<gene>
    <name evidence="2" type="ORF">Cni_G11206</name>
</gene>
<dbReference type="EMBL" id="CP136892">
    <property type="protein sequence ID" value="WOL02487.1"/>
    <property type="molecule type" value="Genomic_DNA"/>
</dbReference>
<evidence type="ECO:0000256" key="1">
    <source>
        <dbReference type="SAM" id="MobiDB-lite"/>
    </source>
</evidence>
<feature type="compositionally biased region" description="Basic and acidic residues" evidence="1">
    <location>
        <begin position="64"/>
        <end position="77"/>
    </location>
</feature>
<protein>
    <submittedName>
        <fullName evidence="2">Uncharacterized protein</fullName>
    </submittedName>
</protein>
<organism evidence="2 3">
    <name type="scientific">Canna indica</name>
    <name type="common">Indian-shot</name>
    <dbReference type="NCBI Taxonomy" id="4628"/>
    <lineage>
        <taxon>Eukaryota</taxon>
        <taxon>Viridiplantae</taxon>
        <taxon>Streptophyta</taxon>
        <taxon>Embryophyta</taxon>
        <taxon>Tracheophyta</taxon>
        <taxon>Spermatophyta</taxon>
        <taxon>Magnoliopsida</taxon>
        <taxon>Liliopsida</taxon>
        <taxon>Zingiberales</taxon>
        <taxon>Cannaceae</taxon>
        <taxon>Canna</taxon>
    </lineage>
</organism>
<reference evidence="2 3" key="1">
    <citation type="submission" date="2023-10" db="EMBL/GenBank/DDBJ databases">
        <title>Chromosome-scale genome assembly provides insights into flower coloration mechanisms of Canna indica.</title>
        <authorList>
            <person name="Li C."/>
        </authorList>
    </citation>
    <scope>NUCLEOTIDE SEQUENCE [LARGE SCALE GENOMIC DNA]</scope>
    <source>
        <tissue evidence="2">Flower</tissue>
    </source>
</reference>
<keyword evidence="3" id="KW-1185">Reference proteome</keyword>
<name>A0AAQ3K5X0_9LILI</name>
<dbReference type="AlphaFoldDB" id="A0AAQ3K5X0"/>
<dbReference type="Proteomes" id="UP001327560">
    <property type="component" value="Chromosome 3"/>
</dbReference>
<evidence type="ECO:0000313" key="2">
    <source>
        <dbReference type="EMBL" id="WOL02487.1"/>
    </source>
</evidence>
<feature type="region of interest" description="Disordered" evidence="1">
    <location>
        <begin position="42"/>
        <end position="77"/>
    </location>
</feature>